<keyword evidence="1" id="KW-0812">Transmembrane</keyword>
<evidence type="ECO:0000259" key="2">
    <source>
        <dbReference type="Pfam" id="PF06580"/>
    </source>
</evidence>
<evidence type="ECO:0000313" key="4">
    <source>
        <dbReference type="Proteomes" id="UP000092612"/>
    </source>
</evidence>
<feature type="domain" description="Signal transduction histidine kinase internal region" evidence="2">
    <location>
        <begin position="152"/>
        <end position="230"/>
    </location>
</feature>
<evidence type="ECO:0000313" key="3">
    <source>
        <dbReference type="EMBL" id="OBY65694.1"/>
    </source>
</evidence>
<proteinExistence type="predicted"/>
<comment type="caution">
    <text evidence="3">The sequence shown here is derived from an EMBL/GenBank/DDBJ whole genome shotgun (WGS) entry which is preliminary data.</text>
</comment>
<dbReference type="EMBL" id="LSFL01000029">
    <property type="protein sequence ID" value="OBY65694.1"/>
    <property type="molecule type" value="Genomic_DNA"/>
</dbReference>
<keyword evidence="4" id="KW-1185">Reference proteome</keyword>
<gene>
    <name evidence="3" type="ORF">LPB301_07705</name>
</gene>
<feature type="transmembrane region" description="Helical" evidence="1">
    <location>
        <begin position="124"/>
        <end position="141"/>
    </location>
</feature>
<dbReference type="AlphaFoldDB" id="A0A1B8U1E7"/>
<keyword evidence="1" id="KW-1133">Transmembrane helix</keyword>
<dbReference type="OrthoDB" id="9809908at2"/>
<dbReference type="GO" id="GO:0016020">
    <property type="term" value="C:membrane"/>
    <property type="evidence" value="ECO:0007669"/>
    <property type="project" value="InterPro"/>
</dbReference>
<dbReference type="KEGG" id="prn:BW723_14075"/>
<dbReference type="STRING" id="996801.BW723_14075"/>
<keyword evidence="1" id="KW-0472">Membrane</keyword>
<protein>
    <recommendedName>
        <fullName evidence="2">Signal transduction histidine kinase internal region domain-containing protein</fullName>
    </recommendedName>
</protein>
<dbReference type="InterPro" id="IPR050640">
    <property type="entry name" value="Bact_2-comp_sensor_kinase"/>
</dbReference>
<dbReference type="GO" id="GO:0000155">
    <property type="term" value="F:phosphorelay sensor kinase activity"/>
    <property type="evidence" value="ECO:0007669"/>
    <property type="project" value="InterPro"/>
</dbReference>
<dbReference type="Proteomes" id="UP000092612">
    <property type="component" value="Unassembled WGS sequence"/>
</dbReference>
<dbReference type="PANTHER" id="PTHR34220:SF7">
    <property type="entry name" value="SENSOR HISTIDINE KINASE YPDA"/>
    <property type="match status" value="1"/>
</dbReference>
<name>A0A1B8U1E7_9FLAO</name>
<feature type="transmembrane region" description="Helical" evidence="1">
    <location>
        <begin position="74"/>
        <end position="95"/>
    </location>
</feature>
<dbReference type="Pfam" id="PF06580">
    <property type="entry name" value="His_kinase"/>
    <property type="match status" value="1"/>
</dbReference>
<organism evidence="3 4">
    <name type="scientific">Polaribacter reichenbachii</name>
    <dbReference type="NCBI Taxonomy" id="996801"/>
    <lineage>
        <taxon>Bacteria</taxon>
        <taxon>Pseudomonadati</taxon>
        <taxon>Bacteroidota</taxon>
        <taxon>Flavobacteriia</taxon>
        <taxon>Flavobacteriales</taxon>
        <taxon>Flavobacteriaceae</taxon>
    </lineage>
</organism>
<sequence>MKINKKWKYHLILAAFLLVMECFQTFILLENEELTKNLELHFFAFRITFYISSIIIYFINFIIVCPDYLKKTKVVQFIVAIVGLILLFAGLRYVLQEIVLFNFTGIHNYYETSRRPIFYIIDNSYYAIKAILYSTLIYLAIKFMETNDHNKAELNLLKSQISPHFLFNTLNAFYVELIDDKPETAKDIHKLSELLRYVTYDSQKDVVLLKNEIQFLKDYIHFFNKRFESDFSVTFQVTGNLKNQEIPSLILIHFIENLFKHGVVNDKKNPATINIIIHEQFIEVSTRNKILTSDKFMESGIGTQNVKRRLTTLFNTNYKLVYTKETPYFNTYLKMPL</sequence>
<dbReference type="PANTHER" id="PTHR34220">
    <property type="entry name" value="SENSOR HISTIDINE KINASE YPDA"/>
    <property type="match status" value="1"/>
</dbReference>
<dbReference type="InterPro" id="IPR010559">
    <property type="entry name" value="Sig_transdc_His_kin_internal"/>
</dbReference>
<feature type="transmembrane region" description="Helical" evidence="1">
    <location>
        <begin position="40"/>
        <end position="62"/>
    </location>
</feature>
<reference evidence="4" key="1">
    <citation type="submission" date="2016-02" db="EMBL/GenBank/DDBJ databases">
        <title>Paenibacillus sp. LPB0068, isolated from Crassostrea gigas.</title>
        <authorList>
            <person name="Shin S.-K."/>
            <person name="Yi H."/>
        </authorList>
    </citation>
    <scope>NUCLEOTIDE SEQUENCE [LARGE SCALE GENOMIC DNA]</scope>
    <source>
        <strain evidence="4">KCTC 23969</strain>
    </source>
</reference>
<evidence type="ECO:0000256" key="1">
    <source>
        <dbReference type="SAM" id="Phobius"/>
    </source>
</evidence>
<accession>A0A1B8U1E7</accession>